<evidence type="ECO:0000313" key="2">
    <source>
        <dbReference type="EMBL" id="KAG6922338.1"/>
    </source>
</evidence>
<proteinExistence type="predicted"/>
<dbReference type="GO" id="GO:0030154">
    <property type="term" value="P:cell differentiation"/>
    <property type="evidence" value="ECO:0007669"/>
    <property type="project" value="UniProtKB-ARBA"/>
</dbReference>
<gene>
    <name evidence="2" type="ORF">G0U57_002808</name>
</gene>
<sequence>TLGSCVARLGVSGGSHTAGRTLSPPPRLGVSGGSHTAGRTLSRLPRLHRLPRQPPAPDATMGSPLLLGLAVLTCAGLGVALQCLKCDYTASNAPCSAQHPGPTPAGRAPRGHYHPGAGATQAGHKTIVRKNCVDEAKCSTQDTATWAGVTYATSYTCCQGDFCN</sequence>
<feature type="region of interest" description="Disordered" evidence="1">
    <location>
        <begin position="12"/>
        <end position="58"/>
    </location>
</feature>
<dbReference type="AlphaFoldDB" id="A0A8T1S0I7"/>
<dbReference type="InterPro" id="IPR045860">
    <property type="entry name" value="Snake_toxin-like_sf"/>
</dbReference>
<reference evidence="2 3" key="1">
    <citation type="journal article" date="2020" name="G3 (Bethesda)">
        <title>Draft Genome of the Common Snapping Turtle, Chelydra serpentina, a Model for Phenotypic Plasticity in Reptiles.</title>
        <authorList>
            <person name="Das D."/>
            <person name="Singh S.K."/>
            <person name="Bierstedt J."/>
            <person name="Erickson A."/>
            <person name="Galli G.L.J."/>
            <person name="Crossley D.A. 2nd"/>
            <person name="Rhen T."/>
        </authorList>
    </citation>
    <scope>NUCLEOTIDE SEQUENCE [LARGE SCALE GENOMIC DNA]</scope>
    <source>
        <strain evidence="2">KW</strain>
    </source>
</reference>
<protein>
    <submittedName>
        <fullName evidence="2">Sperm acrosome membrane-associated protein 4-like</fullName>
    </submittedName>
</protein>
<feature type="non-terminal residue" evidence="2">
    <location>
        <position position="1"/>
    </location>
</feature>
<dbReference type="EMBL" id="JAHGAV010001359">
    <property type="protein sequence ID" value="KAG6922338.1"/>
    <property type="molecule type" value="Genomic_DNA"/>
</dbReference>
<evidence type="ECO:0000313" key="3">
    <source>
        <dbReference type="Proteomes" id="UP000765507"/>
    </source>
</evidence>
<organism evidence="2 3">
    <name type="scientific">Chelydra serpentina</name>
    <name type="common">Snapping turtle</name>
    <name type="synonym">Testudo serpentina</name>
    <dbReference type="NCBI Taxonomy" id="8475"/>
    <lineage>
        <taxon>Eukaryota</taxon>
        <taxon>Metazoa</taxon>
        <taxon>Chordata</taxon>
        <taxon>Craniata</taxon>
        <taxon>Vertebrata</taxon>
        <taxon>Euteleostomi</taxon>
        <taxon>Archelosauria</taxon>
        <taxon>Testudinata</taxon>
        <taxon>Testudines</taxon>
        <taxon>Cryptodira</taxon>
        <taxon>Durocryptodira</taxon>
        <taxon>Americhelydia</taxon>
        <taxon>Chelydroidea</taxon>
        <taxon>Chelydridae</taxon>
        <taxon>Chelydra</taxon>
    </lineage>
</organism>
<dbReference type="Proteomes" id="UP000765507">
    <property type="component" value="Unassembled WGS sequence"/>
</dbReference>
<evidence type="ECO:0000256" key="1">
    <source>
        <dbReference type="SAM" id="MobiDB-lite"/>
    </source>
</evidence>
<dbReference type="OrthoDB" id="8945177at2759"/>
<feature type="region of interest" description="Disordered" evidence="1">
    <location>
        <begin position="97"/>
        <end position="122"/>
    </location>
</feature>
<name>A0A8T1S0I7_CHESE</name>
<keyword evidence="3" id="KW-1185">Reference proteome</keyword>
<accession>A0A8T1S0I7</accession>
<comment type="caution">
    <text evidence="2">The sequence shown here is derived from an EMBL/GenBank/DDBJ whole genome shotgun (WGS) entry which is preliminary data.</text>
</comment>
<dbReference type="SUPFAM" id="SSF57302">
    <property type="entry name" value="Snake toxin-like"/>
    <property type="match status" value="1"/>
</dbReference>